<comment type="similarity">
    <text evidence="3 5">Belongs to the IPI1/TEX10 family.</text>
</comment>
<evidence type="ECO:0000256" key="1">
    <source>
        <dbReference type="ARBA" id="ARBA00002355"/>
    </source>
</evidence>
<comment type="subunit">
    <text evidence="5">Component of the RIX1 complex.</text>
</comment>
<dbReference type="InterPro" id="IPR016024">
    <property type="entry name" value="ARM-type_fold"/>
</dbReference>
<dbReference type="GO" id="GO:0005634">
    <property type="term" value="C:nucleus"/>
    <property type="evidence" value="ECO:0007669"/>
    <property type="project" value="UniProtKB-SubCell"/>
</dbReference>
<dbReference type="OrthoDB" id="361362at2759"/>
<evidence type="ECO:0000259" key="7">
    <source>
        <dbReference type="Pfam" id="PF12333"/>
    </source>
</evidence>
<keyword evidence="5" id="KW-0690">Ribosome biogenesis</keyword>
<dbReference type="GO" id="GO:0006364">
    <property type="term" value="P:rRNA processing"/>
    <property type="evidence" value="ECO:0007669"/>
    <property type="project" value="UniProtKB-UniRule"/>
</dbReference>
<keyword evidence="5" id="KW-0698">rRNA processing</keyword>
<accession>A0A9P4NW73</accession>
<dbReference type="PANTHER" id="PTHR16056">
    <property type="entry name" value="REGULATOR OF MICROTUBULE DYNAMICS PROTEIN"/>
    <property type="match status" value="1"/>
</dbReference>
<comment type="caution">
    <text evidence="8">The sequence shown here is derived from an EMBL/GenBank/DDBJ whole genome shotgun (WGS) entry which is preliminary data.</text>
</comment>
<feature type="compositionally biased region" description="Polar residues" evidence="6">
    <location>
        <begin position="201"/>
        <end position="224"/>
    </location>
</feature>
<feature type="compositionally biased region" description="Basic residues" evidence="6">
    <location>
        <begin position="18"/>
        <end position="27"/>
    </location>
</feature>
<reference evidence="8" key="1">
    <citation type="journal article" date="2020" name="Stud. Mycol.">
        <title>101 Dothideomycetes genomes: a test case for predicting lifestyles and emergence of pathogens.</title>
        <authorList>
            <person name="Haridas S."/>
            <person name="Albert R."/>
            <person name="Binder M."/>
            <person name="Bloem J."/>
            <person name="Labutti K."/>
            <person name="Salamov A."/>
            <person name="Andreopoulos B."/>
            <person name="Baker S."/>
            <person name="Barry K."/>
            <person name="Bills G."/>
            <person name="Bluhm B."/>
            <person name="Cannon C."/>
            <person name="Castanera R."/>
            <person name="Culley D."/>
            <person name="Daum C."/>
            <person name="Ezra D."/>
            <person name="Gonzalez J."/>
            <person name="Henrissat B."/>
            <person name="Kuo A."/>
            <person name="Liang C."/>
            <person name="Lipzen A."/>
            <person name="Lutzoni F."/>
            <person name="Magnuson J."/>
            <person name="Mondo S."/>
            <person name="Nolan M."/>
            <person name="Ohm R."/>
            <person name="Pangilinan J."/>
            <person name="Park H.-J."/>
            <person name="Ramirez L."/>
            <person name="Alfaro M."/>
            <person name="Sun H."/>
            <person name="Tritt A."/>
            <person name="Yoshinaga Y."/>
            <person name="Zwiers L.-H."/>
            <person name="Turgeon B."/>
            <person name="Goodwin S."/>
            <person name="Spatafora J."/>
            <person name="Crous P."/>
            <person name="Grigoriev I."/>
        </authorList>
    </citation>
    <scope>NUCLEOTIDE SEQUENCE</scope>
    <source>
        <strain evidence="8">CBS 130266</strain>
    </source>
</reference>
<dbReference type="AlphaFoldDB" id="A0A9P4NW73"/>
<evidence type="ECO:0000256" key="4">
    <source>
        <dbReference type="ARBA" id="ARBA00023242"/>
    </source>
</evidence>
<gene>
    <name evidence="8" type="ORF">EJ08DRAFT_676955</name>
</gene>
<dbReference type="InterPro" id="IPR011989">
    <property type="entry name" value="ARM-like"/>
</dbReference>
<evidence type="ECO:0000256" key="3">
    <source>
        <dbReference type="ARBA" id="ARBA00006427"/>
    </source>
</evidence>
<dbReference type="Pfam" id="PF12333">
    <property type="entry name" value="Ipi1_N"/>
    <property type="match status" value="1"/>
</dbReference>
<feature type="region of interest" description="Disordered" evidence="6">
    <location>
        <begin position="1"/>
        <end position="35"/>
    </location>
</feature>
<comment type="function">
    <text evidence="1 5">Component of the RIX1 complex required for processing of ITS2 sequences from 35S pre-rRNA.</text>
</comment>
<dbReference type="InterPro" id="IPR024679">
    <property type="entry name" value="Ipi1_N"/>
</dbReference>
<comment type="subcellular location">
    <subcellularLocation>
        <location evidence="2 5">Nucleus</location>
    </subcellularLocation>
</comment>
<organism evidence="8 9">
    <name type="scientific">Tothia fuscella</name>
    <dbReference type="NCBI Taxonomy" id="1048955"/>
    <lineage>
        <taxon>Eukaryota</taxon>
        <taxon>Fungi</taxon>
        <taxon>Dikarya</taxon>
        <taxon>Ascomycota</taxon>
        <taxon>Pezizomycotina</taxon>
        <taxon>Dothideomycetes</taxon>
        <taxon>Pleosporomycetidae</taxon>
        <taxon>Venturiales</taxon>
        <taxon>Cylindrosympodiaceae</taxon>
        <taxon>Tothia</taxon>
    </lineage>
</organism>
<protein>
    <recommendedName>
        <fullName evidence="5">Pre-rRNA-processing protein</fullName>
    </recommendedName>
</protein>
<evidence type="ECO:0000313" key="9">
    <source>
        <dbReference type="Proteomes" id="UP000800235"/>
    </source>
</evidence>
<feature type="region of interest" description="Disordered" evidence="6">
    <location>
        <begin position="201"/>
        <end position="226"/>
    </location>
</feature>
<evidence type="ECO:0000256" key="2">
    <source>
        <dbReference type="ARBA" id="ARBA00004123"/>
    </source>
</evidence>
<dbReference type="EMBL" id="MU007021">
    <property type="protein sequence ID" value="KAF2433450.1"/>
    <property type="molecule type" value="Genomic_DNA"/>
</dbReference>
<proteinExistence type="inferred from homology"/>
<keyword evidence="4 5" id="KW-0539">Nucleus</keyword>
<evidence type="ECO:0000313" key="8">
    <source>
        <dbReference type="EMBL" id="KAF2433450.1"/>
    </source>
</evidence>
<evidence type="ECO:0000256" key="5">
    <source>
        <dbReference type="RuleBase" id="RU368021"/>
    </source>
</evidence>
<name>A0A9P4NW73_9PEZI</name>
<feature type="domain" description="Pre-rRNA-processing protein Ipi1 N-terminal" evidence="7">
    <location>
        <begin position="128"/>
        <end position="243"/>
    </location>
</feature>
<dbReference type="SUPFAM" id="SSF48371">
    <property type="entry name" value="ARM repeat"/>
    <property type="match status" value="1"/>
</dbReference>
<dbReference type="PANTHER" id="PTHR16056:SF2">
    <property type="entry name" value="TESTIS-EXPRESSED PROTEIN 10"/>
    <property type="match status" value="1"/>
</dbReference>
<dbReference type="Proteomes" id="UP000800235">
    <property type="component" value="Unassembled WGS sequence"/>
</dbReference>
<evidence type="ECO:0000256" key="6">
    <source>
        <dbReference type="SAM" id="MobiDB-lite"/>
    </source>
</evidence>
<sequence>MAKSAKARKEKKKDFAKPKLKVGKGRAKPTNATDTSFKARSISVLQQSLTAAAPSTSTQFTHHLNLLNHNSDTQRLQSLAYLTTSLHNTPTPPLPVSVILPKIVPLIRDTSNKVRSQLLLLLHELPPEDVKSNTEQLLLWTRLGLTHLSSSIRLSSLEVLEWLLNTAGNEVVACPGGWSKTLRCLAGLLGWDNTETVSSTGMRVSNSGRPGAGNWTSTPSTAGKSSGDVKLLTKTLSVLSLFLEVGLLPTLTEKSLLKTQEQSACRNFPLWHLEQHLLTQVSNPFGHLNLFGAPRDEEGMGYEDRGDRVRYFGERWRGTFLGGVDRVKREGGGVGRVAMGVEKVIIMGG</sequence>
<feature type="compositionally biased region" description="Basic residues" evidence="6">
    <location>
        <begin position="1"/>
        <end position="11"/>
    </location>
</feature>
<dbReference type="Gene3D" id="1.25.10.10">
    <property type="entry name" value="Leucine-rich Repeat Variant"/>
    <property type="match status" value="1"/>
</dbReference>
<keyword evidence="9" id="KW-1185">Reference proteome</keyword>
<dbReference type="GO" id="GO:0120330">
    <property type="term" value="C:rixosome complex"/>
    <property type="evidence" value="ECO:0007669"/>
    <property type="project" value="UniProtKB-UniRule"/>
</dbReference>